<dbReference type="InterPro" id="IPR003442">
    <property type="entry name" value="T6A_TsaE"/>
</dbReference>
<dbReference type="Proteomes" id="UP000029628">
    <property type="component" value="Unassembled WGS sequence"/>
</dbReference>
<keyword evidence="11" id="KW-0378">Hydrolase</keyword>
<dbReference type="AlphaFoldDB" id="A0A096BY89"/>
<evidence type="ECO:0000256" key="8">
    <source>
        <dbReference type="ARBA" id="ARBA00022840"/>
    </source>
</evidence>
<dbReference type="GO" id="GO:0046872">
    <property type="term" value="F:metal ion binding"/>
    <property type="evidence" value="ECO:0007669"/>
    <property type="project" value="UniProtKB-KW"/>
</dbReference>
<dbReference type="GO" id="GO:0002949">
    <property type="term" value="P:tRNA threonylcarbamoyladenosine modification"/>
    <property type="evidence" value="ECO:0007669"/>
    <property type="project" value="InterPro"/>
</dbReference>
<dbReference type="PANTHER" id="PTHR33540">
    <property type="entry name" value="TRNA THREONYLCARBAMOYLADENOSINE BIOSYNTHESIS PROTEIN TSAE"/>
    <property type="match status" value="1"/>
</dbReference>
<keyword evidence="5" id="KW-0819">tRNA processing</keyword>
<dbReference type="Gene3D" id="3.40.50.300">
    <property type="entry name" value="P-loop containing nucleotide triphosphate hydrolases"/>
    <property type="match status" value="1"/>
</dbReference>
<dbReference type="Pfam" id="PF02367">
    <property type="entry name" value="TsaE"/>
    <property type="match status" value="1"/>
</dbReference>
<accession>A0A096BY89</accession>
<dbReference type="RefSeq" id="WP_028257088.1">
    <property type="nucleotide sequence ID" value="NZ_JRNT01000007.1"/>
</dbReference>
<dbReference type="eggNOG" id="COG0802">
    <property type="taxonomic scope" value="Bacteria"/>
</dbReference>
<evidence type="ECO:0000256" key="4">
    <source>
        <dbReference type="ARBA" id="ARBA00022490"/>
    </source>
</evidence>
<reference evidence="11 12" key="1">
    <citation type="submission" date="2014-07" db="EMBL/GenBank/DDBJ databases">
        <authorList>
            <person name="McCorrison J."/>
            <person name="Sanka R."/>
            <person name="Torralba M."/>
            <person name="Gillis M."/>
            <person name="Haft D.H."/>
            <person name="Methe B."/>
            <person name="Sutton G."/>
            <person name="Nelson K.E."/>
        </authorList>
    </citation>
    <scope>NUCLEOTIDE SEQUENCE [LARGE SCALE GENOMIC DNA]</scope>
    <source>
        <strain evidence="11 12">DNF00314</strain>
    </source>
</reference>
<gene>
    <name evidence="11" type="ORF">HMPREF0872_03065</name>
</gene>
<keyword evidence="9" id="KW-0460">Magnesium</keyword>
<comment type="caution">
    <text evidence="11">The sequence shown here is derived from an EMBL/GenBank/DDBJ whole genome shotgun (WGS) entry which is preliminary data.</text>
</comment>
<dbReference type="GO" id="GO:0005737">
    <property type="term" value="C:cytoplasm"/>
    <property type="evidence" value="ECO:0007669"/>
    <property type="project" value="UniProtKB-SubCell"/>
</dbReference>
<organism evidence="11 12">
    <name type="scientific">Veillonella montpellierensis DNF00314</name>
    <dbReference type="NCBI Taxonomy" id="1401067"/>
    <lineage>
        <taxon>Bacteria</taxon>
        <taxon>Bacillati</taxon>
        <taxon>Bacillota</taxon>
        <taxon>Negativicutes</taxon>
        <taxon>Veillonellales</taxon>
        <taxon>Veillonellaceae</taxon>
        <taxon>Veillonella</taxon>
    </lineage>
</organism>
<comment type="subcellular location">
    <subcellularLocation>
        <location evidence="1">Cytoplasm</location>
    </subcellularLocation>
</comment>
<dbReference type="GO" id="GO:0005524">
    <property type="term" value="F:ATP binding"/>
    <property type="evidence" value="ECO:0007669"/>
    <property type="project" value="UniProtKB-KW"/>
</dbReference>
<keyword evidence="7" id="KW-0547">Nucleotide-binding</keyword>
<evidence type="ECO:0000256" key="10">
    <source>
        <dbReference type="ARBA" id="ARBA00032441"/>
    </source>
</evidence>
<sequence>MFNVKNKIECQSQSVEDTQALGEKIGFFLQSITTPLCIAIVGDLGTGKTHLSKGIAIGFGITEEVTSPTFSIMNTYGAINHRLYHFDLYRLTTVEELDTIGFYEYTEEQKSIVEWADMFQDELPDTTLWVQIERISETERRITLASNIVDSQQLSIIGGRICI</sequence>
<proteinExistence type="inferred from homology"/>
<keyword evidence="12" id="KW-1185">Reference proteome</keyword>
<dbReference type="PANTHER" id="PTHR33540:SF2">
    <property type="entry name" value="TRNA THREONYLCARBAMOYLADENOSINE BIOSYNTHESIS PROTEIN TSAE"/>
    <property type="match status" value="1"/>
</dbReference>
<name>A0A096BY89_9FIRM</name>
<comment type="similarity">
    <text evidence="2">Belongs to the TsaE family.</text>
</comment>
<dbReference type="SUPFAM" id="SSF52540">
    <property type="entry name" value="P-loop containing nucleoside triphosphate hydrolases"/>
    <property type="match status" value="1"/>
</dbReference>
<dbReference type="EMBL" id="JRNT01000007">
    <property type="protein sequence ID" value="KGF47702.1"/>
    <property type="molecule type" value="Genomic_DNA"/>
</dbReference>
<evidence type="ECO:0000256" key="2">
    <source>
        <dbReference type="ARBA" id="ARBA00007599"/>
    </source>
</evidence>
<keyword evidence="4" id="KW-0963">Cytoplasm</keyword>
<evidence type="ECO:0000313" key="12">
    <source>
        <dbReference type="Proteomes" id="UP000029628"/>
    </source>
</evidence>
<evidence type="ECO:0000256" key="1">
    <source>
        <dbReference type="ARBA" id="ARBA00004496"/>
    </source>
</evidence>
<evidence type="ECO:0000256" key="6">
    <source>
        <dbReference type="ARBA" id="ARBA00022723"/>
    </source>
</evidence>
<evidence type="ECO:0000256" key="9">
    <source>
        <dbReference type="ARBA" id="ARBA00022842"/>
    </source>
</evidence>
<keyword evidence="6" id="KW-0479">Metal-binding</keyword>
<protein>
    <recommendedName>
        <fullName evidence="3">tRNA threonylcarbamoyladenosine biosynthesis protein TsaE</fullName>
    </recommendedName>
    <alternativeName>
        <fullName evidence="10">t(6)A37 threonylcarbamoyladenosine biosynthesis protein TsaE</fullName>
    </alternativeName>
</protein>
<evidence type="ECO:0000256" key="3">
    <source>
        <dbReference type="ARBA" id="ARBA00019010"/>
    </source>
</evidence>
<evidence type="ECO:0000256" key="7">
    <source>
        <dbReference type="ARBA" id="ARBA00022741"/>
    </source>
</evidence>
<dbReference type="GO" id="GO:0016787">
    <property type="term" value="F:hydrolase activity"/>
    <property type="evidence" value="ECO:0007669"/>
    <property type="project" value="UniProtKB-KW"/>
</dbReference>
<evidence type="ECO:0000256" key="5">
    <source>
        <dbReference type="ARBA" id="ARBA00022694"/>
    </source>
</evidence>
<dbReference type="NCBIfam" id="TIGR00150">
    <property type="entry name" value="T6A_YjeE"/>
    <property type="match status" value="1"/>
</dbReference>
<keyword evidence="8" id="KW-0067">ATP-binding</keyword>
<evidence type="ECO:0000313" key="11">
    <source>
        <dbReference type="EMBL" id="KGF47702.1"/>
    </source>
</evidence>
<dbReference type="InterPro" id="IPR027417">
    <property type="entry name" value="P-loop_NTPase"/>
</dbReference>